<name>A0A286RH16_9BACT</name>
<evidence type="ECO:0000313" key="2">
    <source>
        <dbReference type="Proteomes" id="UP000215086"/>
    </source>
</evidence>
<protein>
    <submittedName>
        <fullName evidence="1">Uncharacterized protein</fullName>
    </submittedName>
</protein>
<reference evidence="1 2" key="1">
    <citation type="journal article" name="Front. Microbiol.">
        <title>Sugar Metabolism of the First Thermophilic Planctomycete Thermogutta terrifontis: Comparative Genomic and Transcriptomic Approaches.</title>
        <authorList>
            <person name="Elcheninov A.G."/>
            <person name="Menzel P."/>
            <person name="Gudbergsdottir S.R."/>
            <person name="Slesarev A.I."/>
            <person name="Kadnikov V.V."/>
            <person name="Krogh A."/>
            <person name="Bonch-Osmolovskaya E.A."/>
            <person name="Peng X."/>
            <person name="Kublanov I.V."/>
        </authorList>
    </citation>
    <scope>NUCLEOTIDE SEQUENCE [LARGE SCALE GENOMIC DNA]</scope>
    <source>
        <strain evidence="1 2">R1</strain>
    </source>
</reference>
<proteinExistence type="predicted"/>
<sequence>MMMVNHYSNCDHSQREGFILLVVLLTVISALALGYSALCVMSIHYRIVRNGQLREKAEAAAESGLSIAFAKMFSPGWPGVGTVLAGSCAPNEAFEVVYVAGDATLEAGDPDFDRYPLRVTLKAKGSAWLPGESEYPSVCEKTWIVELEPRALSPEPLDWDTIQKYTIYQTGSDTNRFNIPCQVEGPVRFQSAVRVAPDYPTSNPRYQYLSDLYAMKQAGYPDYRPFTGTVRWPAYLQTLDDLNALLWLNVSVIPVLPQYPAGDLQSPTTLSQYRVYPGGPLYAVPQLPATLADVSMAPDPVTNPCGLYFRSGSLTIQDNVQWTGSVIVTGDVIISGSNVSLRAVQMRSISADKNAVELPVLVCKNLRVEPGTGRQIEGLVGAFGEIQIKKAPDTTDIKFSGKVFATRFRIDPRTPWDTVDWDKKLSDFQKQKPFATGDNKYFPLWLRQFGLDPAPKVRFSDRTVAIAYHWKDAANTVYAPAPQDYTAIESSPGLRWKIVRVLEN</sequence>
<accession>A0A286RH16</accession>
<organism evidence="1 2">
    <name type="scientific">Thermogutta terrifontis</name>
    <dbReference type="NCBI Taxonomy" id="1331910"/>
    <lineage>
        <taxon>Bacteria</taxon>
        <taxon>Pseudomonadati</taxon>
        <taxon>Planctomycetota</taxon>
        <taxon>Planctomycetia</taxon>
        <taxon>Pirellulales</taxon>
        <taxon>Thermoguttaceae</taxon>
        <taxon>Thermogutta</taxon>
    </lineage>
</organism>
<dbReference type="RefSeq" id="WP_095415368.1">
    <property type="nucleotide sequence ID" value="NZ_CP018477.1"/>
</dbReference>
<evidence type="ECO:0000313" key="1">
    <source>
        <dbReference type="EMBL" id="ASV75248.1"/>
    </source>
</evidence>
<dbReference type="EMBL" id="CP018477">
    <property type="protein sequence ID" value="ASV75248.1"/>
    <property type="molecule type" value="Genomic_DNA"/>
</dbReference>
<dbReference type="KEGG" id="ttf:THTE_2646"/>
<dbReference type="AlphaFoldDB" id="A0A286RH16"/>
<keyword evidence="2" id="KW-1185">Reference proteome</keyword>
<dbReference type="OrthoDB" id="267138at2"/>
<dbReference type="Proteomes" id="UP000215086">
    <property type="component" value="Chromosome"/>
</dbReference>
<gene>
    <name evidence="1" type="ORF">THTE_2646</name>
</gene>